<proteinExistence type="predicted"/>
<evidence type="ECO:0000313" key="2">
    <source>
        <dbReference type="EMBL" id="GBP41450.1"/>
    </source>
</evidence>
<dbReference type="EMBL" id="BGZK01000399">
    <property type="protein sequence ID" value="GBP41450.1"/>
    <property type="molecule type" value="Genomic_DNA"/>
</dbReference>
<accession>A0A4C1VSE1</accession>
<protein>
    <submittedName>
        <fullName evidence="2">Uncharacterized protein</fullName>
    </submittedName>
</protein>
<feature type="compositionally biased region" description="Basic residues" evidence="1">
    <location>
        <begin position="46"/>
        <end position="55"/>
    </location>
</feature>
<organism evidence="2 3">
    <name type="scientific">Eumeta variegata</name>
    <name type="common">Bagworm moth</name>
    <name type="synonym">Eumeta japonica</name>
    <dbReference type="NCBI Taxonomy" id="151549"/>
    <lineage>
        <taxon>Eukaryota</taxon>
        <taxon>Metazoa</taxon>
        <taxon>Ecdysozoa</taxon>
        <taxon>Arthropoda</taxon>
        <taxon>Hexapoda</taxon>
        <taxon>Insecta</taxon>
        <taxon>Pterygota</taxon>
        <taxon>Neoptera</taxon>
        <taxon>Endopterygota</taxon>
        <taxon>Lepidoptera</taxon>
        <taxon>Glossata</taxon>
        <taxon>Ditrysia</taxon>
        <taxon>Tineoidea</taxon>
        <taxon>Psychidae</taxon>
        <taxon>Oiketicinae</taxon>
        <taxon>Eumeta</taxon>
    </lineage>
</organism>
<evidence type="ECO:0000256" key="1">
    <source>
        <dbReference type="SAM" id="MobiDB-lite"/>
    </source>
</evidence>
<feature type="region of interest" description="Disordered" evidence="1">
    <location>
        <begin position="89"/>
        <end position="108"/>
    </location>
</feature>
<feature type="region of interest" description="Disordered" evidence="1">
    <location>
        <begin position="1"/>
        <end position="58"/>
    </location>
</feature>
<evidence type="ECO:0000313" key="3">
    <source>
        <dbReference type="Proteomes" id="UP000299102"/>
    </source>
</evidence>
<dbReference type="Proteomes" id="UP000299102">
    <property type="component" value="Unassembled WGS sequence"/>
</dbReference>
<gene>
    <name evidence="2" type="ORF">EVAR_36206_1</name>
</gene>
<keyword evidence="3" id="KW-1185">Reference proteome</keyword>
<comment type="caution">
    <text evidence="2">The sequence shown here is derived from an EMBL/GenBank/DDBJ whole genome shotgun (WGS) entry which is preliminary data.</text>
</comment>
<name>A0A4C1VSE1_EUMVA</name>
<sequence>MATVSGRRASPATSKDDGNVAYGSNRDSKISRPPPQQLSAPGAPGRPRRRTKRKLSLSSGRWIYCKSSPFAGGAPVIGVPPRARRRADNCLRDRNGAPPPPLIRSDKGPVAGRCFIRYSAAARGCPAAARRGAARP</sequence>
<dbReference type="AlphaFoldDB" id="A0A4C1VSE1"/>
<reference evidence="2 3" key="1">
    <citation type="journal article" date="2019" name="Commun. Biol.">
        <title>The bagworm genome reveals a unique fibroin gene that provides high tensile strength.</title>
        <authorList>
            <person name="Kono N."/>
            <person name="Nakamura H."/>
            <person name="Ohtoshi R."/>
            <person name="Tomita M."/>
            <person name="Numata K."/>
            <person name="Arakawa K."/>
        </authorList>
    </citation>
    <scope>NUCLEOTIDE SEQUENCE [LARGE SCALE GENOMIC DNA]</scope>
</reference>